<evidence type="ECO:0000313" key="2">
    <source>
        <dbReference type="EMBL" id="QUX20846.1"/>
    </source>
</evidence>
<evidence type="ECO:0000313" key="3">
    <source>
        <dbReference type="Proteomes" id="UP000676079"/>
    </source>
</evidence>
<keyword evidence="3" id="KW-1185">Reference proteome</keyword>
<gene>
    <name evidence="2" type="ORF">KGD84_20490</name>
</gene>
<feature type="transmembrane region" description="Helical" evidence="1">
    <location>
        <begin position="91"/>
        <end position="111"/>
    </location>
</feature>
<feature type="transmembrane region" description="Helical" evidence="1">
    <location>
        <begin position="62"/>
        <end position="79"/>
    </location>
</feature>
<dbReference type="SUPFAM" id="SSF103481">
    <property type="entry name" value="Multidrug resistance efflux transporter EmrE"/>
    <property type="match status" value="2"/>
</dbReference>
<keyword evidence="1" id="KW-0812">Transmembrane</keyword>
<feature type="transmembrane region" description="Helical" evidence="1">
    <location>
        <begin position="28"/>
        <end position="50"/>
    </location>
</feature>
<organism evidence="2 3">
    <name type="scientific">Nocardiopsis changdeensis</name>
    <dbReference type="NCBI Taxonomy" id="2831969"/>
    <lineage>
        <taxon>Bacteria</taxon>
        <taxon>Bacillati</taxon>
        <taxon>Actinomycetota</taxon>
        <taxon>Actinomycetes</taxon>
        <taxon>Streptosporangiales</taxon>
        <taxon>Nocardiopsidaceae</taxon>
        <taxon>Nocardiopsis</taxon>
    </lineage>
</organism>
<dbReference type="InterPro" id="IPR037185">
    <property type="entry name" value="EmrE-like"/>
</dbReference>
<dbReference type="EMBL" id="CP074133">
    <property type="protein sequence ID" value="QUX20846.1"/>
    <property type="molecule type" value="Genomic_DNA"/>
</dbReference>
<feature type="transmembrane region" description="Helical" evidence="1">
    <location>
        <begin position="261"/>
        <end position="283"/>
    </location>
</feature>
<feature type="transmembrane region" description="Helical" evidence="1">
    <location>
        <begin position="117"/>
        <end position="135"/>
    </location>
</feature>
<protein>
    <submittedName>
        <fullName evidence="2">DMT family transporter</fullName>
    </submittedName>
</protein>
<feature type="transmembrane region" description="Helical" evidence="1">
    <location>
        <begin position="289"/>
        <end position="309"/>
    </location>
</feature>
<keyword evidence="1" id="KW-0472">Membrane</keyword>
<evidence type="ECO:0000256" key="1">
    <source>
        <dbReference type="SAM" id="Phobius"/>
    </source>
</evidence>
<sequence>MQKTPSLSPAPSASAASAPSAAPAPPSLWGLGPALGGMALMGSSVAVIGATADMPAFVVQSARYAVAAVAVVALARLFAQKVPLPRGRDVLWVIAGALSGLVGFNLALIVGTAHAEPAVLAAAVACIPMVLSVAGPLTRGERPSARVVAGALVVSAGAVAVTGWGHADVIGVLMALALIALEAGFTLFGAPALPRMGAWGYTAATTVTAALVFGVLSLFVNPAGWAMVADPAVLGAVVYLGAVATALSFVLWFTGVARIGAGAASLAAGAAAPTAALVATALGAPMPSLGAWIGMAVIGAGLAVGFAPLPRRSPRNAAPAATSAPSA</sequence>
<proteinExistence type="predicted"/>
<feature type="transmembrane region" description="Helical" evidence="1">
    <location>
        <begin position="198"/>
        <end position="220"/>
    </location>
</feature>
<dbReference type="RefSeq" id="WP_220562043.1">
    <property type="nucleotide sequence ID" value="NZ_CP074133.1"/>
</dbReference>
<feature type="transmembrane region" description="Helical" evidence="1">
    <location>
        <begin position="232"/>
        <end position="254"/>
    </location>
</feature>
<accession>A0ABX8BFC9</accession>
<keyword evidence="1" id="KW-1133">Transmembrane helix</keyword>
<dbReference type="Proteomes" id="UP000676079">
    <property type="component" value="Chromosome"/>
</dbReference>
<name>A0ABX8BFC9_9ACTN</name>
<feature type="transmembrane region" description="Helical" evidence="1">
    <location>
        <begin position="147"/>
        <end position="164"/>
    </location>
</feature>
<reference evidence="2 3" key="1">
    <citation type="submission" date="2021-05" db="EMBL/GenBank/DDBJ databases">
        <title>Direct Submission.</title>
        <authorList>
            <person name="Li K."/>
            <person name="Gao J."/>
        </authorList>
    </citation>
    <scope>NUCLEOTIDE SEQUENCE [LARGE SCALE GENOMIC DNA]</scope>
    <source>
        <strain evidence="2 3">Mg02</strain>
    </source>
</reference>
<feature type="transmembrane region" description="Helical" evidence="1">
    <location>
        <begin position="170"/>
        <end position="191"/>
    </location>
</feature>